<keyword evidence="3" id="KW-0238">DNA-binding</keyword>
<evidence type="ECO:0000256" key="5">
    <source>
        <dbReference type="ARBA" id="ARBA00023242"/>
    </source>
</evidence>
<evidence type="ECO:0000313" key="8">
    <source>
        <dbReference type="EMBL" id="KAI3926044.1"/>
    </source>
</evidence>
<dbReference type="PANTHER" id="PTHR32467">
    <property type="entry name" value="AP2-LIKE ETHYLENE-RESPONSIVE TRANSCRIPTION FACTOR"/>
    <property type="match status" value="1"/>
</dbReference>
<feature type="domain" description="AP2/ERF" evidence="7">
    <location>
        <begin position="166"/>
        <end position="223"/>
    </location>
</feature>
<organism evidence="8 9">
    <name type="scientific">Papaver atlanticum</name>
    <dbReference type="NCBI Taxonomy" id="357466"/>
    <lineage>
        <taxon>Eukaryota</taxon>
        <taxon>Viridiplantae</taxon>
        <taxon>Streptophyta</taxon>
        <taxon>Embryophyta</taxon>
        <taxon>Tracheophyta</taxon>
        <taxon>Spermatophyta</taxon>
        <taxon>Magnoliopsida</taxon>
        <taxon>Ranunculales</taxon>
        <taxon>Papaveraceae</taxon>
        <taxon>Papaveroideae</taxon>
        <taxon>Papaver</taxon>
    </lineage>
</organism>
<dbReference type="SUPFAM" id="SSF54171">
    <property type="entry name" value="DNA-binding domain"/>
    <property type="match status" value="1"/>
</dbReference>
<comment type="caution">
    <text evidence="8">The sequence shown here is derived from an EMBL/GenBank/DDBJ whole genome shotgun (WGS) entry which is preliminary data.</text>
</comment>
<dbReference type="GO" id="GO:0005634">
    <property type="term" value="C:nucleus"/>
    <property type="evidence" value="ECO:0007669"/>
    <property type="project" value="UniProtKB-SubCell"/>
</dbReference>
<proteinExistence type="predicted"/>
<evidence type="ECO:0000259" key="7">
    <source>
        <dbReference type="SMART" id="SM00380"/>
    </source>
</evidence>
<dbReference type="InterPro" id="IPR036955">
    <property type="entry name" value="AP2/ERF_dom_sf"/>
</dbReference>
<reference evidence="8" key="1">
    <citation type="submission" date="2022-04" db="EMBL/GenBank/DDBJ databases">
        <title>A functionally conserved STORR gene fusion in Papaver species that diverged 16.8 million years ago.</title>
        <authorList>
            <person name="Catania T."/>
        </authorList>
    </citation>
    <scope>NUCLEOTIDE SEQUENCE</scope>
    <source>
        <strain evidence="8">S-188037</strain>
    </source>
</reference>
<dbReference type="SMART" id="SM00380">
    <property type="entry name" value="AP2"/>
    <property type="match status" value="1"/>
</dbReference>
<keyword evidence="5" id="KW-0539">Nucleus</keyword>
<dbReference type="Proteomes" id="UP001202328">
    <property type="component" value="Unassembled WGS sequence"/>
</dbReference>
<evidence type="ECO:0000256" key="1">
    <source>
        <dbReference type="ARBA" id="ARBA00004123"/>
    </source>
</evidence>
<dbReference type="PANTHER" id="PTHR32467:SF4">
    <property type="entry name" value="OS02G0499000 PROTEIN"/>
    <property type="match status" value="1"/>
</dbReference>
<protein>
    <recommendedName>
        <fullName evidence="7">AP2/ERF domain-containing protein</fullName>
    </recommendedName>
</protein>
<comment type="subcellular location">
    <subcellularLocation>
        <location evidence="1">Nucleus</location>
    </subcellularLocation>
</comment>
<keyword evidence="2" id="KW-0805">Transcription regulation</keyword>
<keyword evidence="4" id="KW-0804">Transcription</keyword>
<accession>A0AAD4SYZ7</accession>
<evidence type="ECO:0000313" key="9">
    <source>
        <dbReference type="Proteomes" id="UP001202328"/>
    </source>
</evidence>
<dbReference type="Gene3D" id="3.30.730.10">
    <property type="entry name" value="AP2/ERF domain"/>
    <property type="match status" value="1"/>
</dbReference>
<gene>
    <name evidence="8" type="ORF">MKW98_028180</name>
</gene>
<evidence type="ECO:0000256" key="2">
    <source>
        <dbReference type="ARBA" id="ARBA00023015"/>
    </source>
</evidence>
<dbReference type="GO" id="GO:0003700">
    <property type="term" value="F:DNA-binding transcription factor activity"/>
    <property type="evidence" value="ECO:0007669"/>
    <property type="project" value="InterPro"/>
</dbReference>
<keyword evidence="6" id="KW-0812">Transmembrane</keyword>
<dbReference type="GO" id="GO:0003677">
    <property type="term" value="F:DNA binding"/>
    <property type="evidence" value="ECO:0007669"/>
    <property type="project" value="UniProtKB-KW"/>
</dbReference>
<sequence>MMGSCGGLLATMVSIRHSRDWYVIALKVDGDSIDDYTMFMGLVTCLFCCCWWWLVVHLREVVSTMVSIRRRKNLRISSGVDYSTIQFPKCNENGTVSRTSIKRTISVTSLDDSPSKKNNLELSLGSGNVFGSSSSKEEPDQQLPVQGIKRRKLHRRKNFSEHGTYLLRGVYYKNMKWQAAIKVDKKQIHLGTLATQEDAAHLYDRAAFMCGRAPNFDLPEEEKQELRRYTWTEFLTMTRSTIACKKVKRELNAEELQKKPWLAFLPSSNGEN</sequence>
<dbReference type="EMBL" id="JAJJMB010008071">
    <property type="protein sequence ID" value="KAI3926044.1"/>
    <property type="molecule type" value="Genomic_DNA"/>
</dbReference>
<keyword evidence="6" id="KW-1133">Transmembrane helix</keyword>
<evidence type="ECO:0000256" key="3">
    <source>
        <dbReference type="ARBA" id="ARBA00023125"/>
    </source>
</evidence>
<dbReference type="AlphaFoldDB" id="A0AAD4SYZ7"/>
<keyword evidence="9" id="KW-1185">Reference proteome</keyword>
<name>A0AAD4SYZ7_9MAGN</name>
<evidence type="ECO:0000256" key="4">
    <source>
        <dbReference type="ARBA" id="ARBA00023163"/>
    </source>
</evidence>
<feature type="transmembrane region" description="Helical" evidence="6">
    <location>
        <begin position="36"/>
        <end position="55"/>
    </location>
</feature>
<dbReference type="InterPro" id="IPR016177">
    <property type="entry name" value="DNA-bd_dom_sf"/>
</dbReference>
<dbReference type="InterPro" id="IPR001471">
    <property type="entry name" value="AP2/ERF_dom"/>
</dbReference>
<keyword evidence="6" id="KW-0472">Membrane</keyword>
<evidence type="ECO:0000256" key="6">
    <source>
        <dbReference type="SAM" id="Phobius"/>
    </source>
</evidence>